<gene>
    <name evidence="2" type="primary">LOC104733635</name>
</gene>
<reference evidence="2" key="2">
    <citation type="submission" date="2025-08" db="UniProtKB">
        <authorList>
            <consortium name="RefSeq"/>
        </authorList>
    </citation>
    <scope>IDENTIFICATION</scope>
    <source>
        <tissue evidence="2">Leaf</tissue>
    </source>
</reference>
<keyword evidence="1" id="KW-1185">Reference proteome</keyword>
<evidence type="ECO:0000313" key="2">
    <source>
        <dbReference type="RefSeq" id="XP_010451507.1"/>
    </source>
</evidence>
<accession>A0ABM0V6A2</accession>
<dbReference type="Proteomes" id="UP000694864">
    <property type="component" value="Chromosome 12"/>
</dbReference>
<name>A0ABM0V6A2_CAMSA</name>
<dbReference type="RefSeq" id="XP_010451507.1">
    <property type="nucleotide sequence ID" value="XM_010453205.1"/>
</dbReference>
<evidence type="ECO:0000313" key="1">
    <source>
        <dbReference type="Proteomes" id="UP000694864"/>
    </source>
</evidence>
<sequence length="234" mass="27294">MANNDWIIAYPSDRSEYLRFEGSDHRPLVTSFDHGKKKRKGIFRYDIRLKEKPEVTKLVKEVWTSDPEASVDHRLHLCRSAIIKWSKTQLQNSQKEISFLREQLEEAMCDDGSNQSFIDVINQKLLRAYIQEEEFWKQRSRQLWLALGHKNSGYFHAETKGIRALNTIYIIETPTEMNNSLIAMPTPMEIKDGCFSIHDDKAPGHDGFSASFFQTNWEIVTDETIVEVQSFFIT</sequence>
<reference evidence="1" key="1">
    <citation type="journal article" date="2014" name="Nat. Commun.">
        <title>The emerging biofuel crop Camelina sativa retains a highly undifferentiated hexaploid genome structure.</title>
        <authorList>
            <person name="Kagale S."/>
            <person name="Koh C."/>
            <person name="Nixon J."/>
            <person name="Bollina V."/>
            <person name="Clarke W.E."/>
            <person name="Tuteja R."/>
            <person name="Spillane C."/>
            <person name="Robinson S.J."/>
            <person name="Links M.G."/>
            <person name="Clarke C."/>
            <person name="Higgins E.E."/>
            <person name="Huebert T."/>
            <person name="Sharpe A.G."/>
            <person name="Parkin I.A."/>
        </authorList>
    </citation>
    <scope>NUCLEOTIDE SEQUENCE [LARGE SCALE GENOMIC DNA]</scope>
    <source>
        <strain evidence="1">cv. DH55</strain>
    </source>
</reference>
<dbReference type="GeneID" id="104733635"/>
<organism evidence="1 2">
    <name type="scientific">Camelina sativa</name>
    <name type="common">False flax</name>
    <name type="synonym">Myagrum sativum</name>
    <dbReference type="NCBI Taxonomy" id="90675"/>
    <lineage>
        <taxon>Eukaryota</taxon>
        <taxon>Viridiplantae</taxon>
        <taxon>Streptophyta</taxon>
        <taxon>Embryophyta</taxon>
        <taxon>Tracheophyta</taxon>
        <taxon>Spermatophyta</taxon>
        <taxon>Magnoliopsida</taxon>
        <taxon>eudicotyledons</taxon>
        <taxon>Gunneridae</taxon>
        <taxon>Pentapetalae</taxon>
        <taxon>rosids</taxon>
        <taxon>malvids</taxon>
        <taxon>Brassicales</taxon>
        <taxon>Brassicaceae</taxon>
        <taxon>Camelineae</taxon>
        <taxon>Camelina</taxon>
    </lineage>
</organism>
<proteinExistence type="predicted"/>
<protein>
    <submittedName>
        <fullName evidence="2">Uncharacterized protein LOC104733635</fullName>
    </submittedName>
</protein>